<dbReference type="RefSeq" id="WP_154326852.1">
    <property type="nucleotide sequence ID" value="NZ_CP045696.1"/>
</dbReference>
<keyword evidence="4" id="KW-0238">DNA-binding</keyword>
<dbReference type="InterPro" id="IPR036388">
    <property type="entry name" value="WH-like_DNA-bd_sf"/>
</dbReference>
<dbReference type="InterPro" id="IPR039425">
    <property type="entry name" value="RNA_pol_sigma-70-like"/>
</dbReference>
<dbReference type="Gene3D" id="1.10.1740.10">
    <property type="match status" value="1"/>
</dbReference>
<dbReference type="GO" id="GO:0006352">
    <property type="term" value="P:DNA-templated transcription initiation"/>
    <property type="evidence" value="ECO:0007669"/>
    <property type="project" value="InterPro"/>
</dbReference>
<dbReference type="SUPFAM" id="SSF88659">
    <property type="entry name" value="Sigma3 and sigma4 domains of RNA polymerase sigma factors"/>
    <property type="match status" value="1"/>
</dbReference>
<dbReference type="PANTHER" id="PTHR43133">
    <property type="entry name" value="RNA POLYMERASE ECF-TYPE SIGMA FACTO"/>
    <property type="match status" value="1"/>
</dbReference>
<keyword evidence="5" id="KW-0804">Transcription</keyword>
<evidence type="ECO:0000256" key="5">
    <source>
        <dbReference type="ARBA" id="ARBA00023163"/>
    </source>
</evidence>
<protein>
    <submittedName>
        <fullName evidence="6">Sigma-70 family RNA polymerase sigma factor</fullName>
    </submittedName>
</protein>
<dbReference type="NCBIfam" id="TIGR02937">
    <property type="entry name" value="sigma70-ECF"/>
    <property type="match status" value="1"/>
</dbReference>
<keyword evidence="7" id="KW-1185">Reference proteome</keyword>
<organism evidence="6 7">
    <name type="scientific">Sodaliphilus pleomorphus</name>
    <dbReference type="NCBI Taxonomy" id="2606626"/>
    <lineage>
        <taxon>Bacteria</taxon>
        <taxon>Pseudomonadati</taxon>
        <taxon>Bacteroidota</taxon>
        <taxon>Bacteroidia</taxon>
        <taxon>Bacteroidales</taxon>
        <taxon>Muribaculaceae</taxon>
        <taxon>Sodaliphilus</taxon>
    </lineage>
</organism>
<evidence type="ECO:0000313" key="7">
    <source>
        <dbReference type="Proteomes" id="UP000483362"/>
    </source>
</evidence>
<gene>
    <name evidence="6" type="ORF">FYJ29_10740</name>
</gene>
<keyword evidence="3" id="KW-0731">Sigma factor</keyword>
<name>A0A6L5XFG6_9BACT</name>
<evidence type="ECO:0000256" key="4">
    <source>
        <dbReference type="ARBA" id="ARBA00023125"/>
    </source>
</evidence>
<evidence type="ECO:0000256" key="1">
    <source>
        <dbReference type="ARBA" id="ARBA00010641"/>
    </source>
</evidence>
<dbReference type="PANTHER" id="PTHR43133:SF8">
    <property type="entry name" value="RNA POLYMERASE SIGMA FACTOR HI_1459-RELATED"/>
    <property type="match status" value="1"/>
</dbReference>
<sequence>MTSQSPELSRSLLDTFARKEWPVAQSWLSRVYGLGVHDCEDVFQEAFIVLWNHMRQGRFDIHHDKVGSYFLGICKKKAQETMRKKQRFVPVPDDVLAAREFSAEKSEQLLLTFESEASLREKKETMIRQMLRQMPEPCNKILWAFYFESFSMQEMAELYGYASAAAVKVTKHRCLEKFGKWCSEKFKTMFR</sequence>
<dbReference type="SUPFAM" id="SSF88946">
    <property type="entry name" value="Sigma2 domain of RNA polymerase sigma factors"/>
    <property type="match status" value="1"/>
</dbReference>
<accession>A0A6L5XFG6</accession>
<dbReference type="InterPro" id="IPR013325">
    <property type="entry name" value="RNA_pol_sigma_r2"/>
</dbReference>
<dbReference type="InterPro" id="IPR014284">
    <property type="entry name" value="RNA_pol_sigma-70_dom"/>
</dbReference>
<keyword evidence="2" id="KW-0805">Transcription regulation</keyword>
<evidence type="ECO:0000313" key="6">
    <source>
        <dbReference type="EMBL" id="MSS18232.1"/>
    </source>
</evidence>
<proteinExistence type="inferred from homology"/>
<comment type="similarity">
    <text evidence="1">Belongs to the sigma-70 factor family. ECF subfamily.</text>
</comment>
<evidence type="ECO:0000256" key="3">
    <source>
        <dbReference type="ARBA" id="ARBA00023082"/>
    </source>
</evidence>
<dbReference type="Gene3D" id="1.10.10.10">
    <property type="entry name" value="Winged helix-like DNA-binding domain superfamily/Winged helix DNA-binding domain"/>
    <property type="match status" value="1"/>
</dbReference>
<dbReference type="GO" id="GO:0003677">
    <property type="term" value="F:DNA binding"/>
    <property type="evidence" value="ECO:0007669"/>
    <property type="project" value="UniProtKB-KW"/>
</dbReference>
<evidence type="ECO:0000256" key="2">
    <source>
        <dbReference type="ARBA" id="ARBA00023015"/>
    </source>
</evidence>
<comment type="caution">
    <text evidence="6">The sequence shown here is derived from an EMBL/GenBank/DDBJ whole genome shotgun (WGS) entry which is preliminary data.</text>
</comment>
<reference evidence="6 7" key="1">
    <citation type="submission" date="2019-08" db="EMBL/GenBank/DDBJ databases">
        <title>In-depth cultivation of the pig gut microbiome towards novel bacterial diversity and tailored functional studies.</title>
        <authorList>
            <person name="Wylensek D."/>
            <person name="Hitch T.C.A."/>
            <person name="Clavel T."/>
        </authorList>
    </citation>
    <scope>NUCLEOTIDE SEQUENCE [LARGE SCALE GENOMIC DNA]</scope>
    <source>
        <strain evidence="6 7">Oil-RF-744-WCA-WT-10</strain>
    </source>
</reference>
<dbReference type="Proteomes" id="UP000483362">
    <property type="component" value="Unassembled WGS sequence"/>
</dbReference>
<dbReference type="EMBL" id="VULT01000018">
    <property type="protein sequence ID" value="MSS18232.1"/>
    <property type="molecule type" value="Genomic_DNA"/>
</dbReference>
<dbReference type="GO" id="GO:0016987">
    <property type="term" value="F:sigma factor activity"/>
    <property type="evidence" value="ECO:0007669"/>
    <property type="project" value="UniProtKB-KW"/>
</dbReference>
<dbReference type="InterPro" id="IPR013324">
    <property type="entry name" value="RNA_pol_sigma_r3/r4-like"/>
</dbReference>
<dbReference type="AlphaFoldDB" id="A0A6L5XFG6"/>